<evidence type="ECO:0000313" key="2">
    <source>
        <dbReference type="Proteomes" id="UP000541444"/>
    </source>
</evidence>
<protein>
    <submittedName>
        <fullName evidence="1">Uncharacterized protein</fullName>
    </submittedName>
</protein>
<comment type="caution">
    <text evidence="1">The sequence shown here is derived from an EMBL/GenBank/DDBJ whole genome shotgun (WGS) entry which is preliminary data.</text>
</comment>
<name>A0A7J7MQX0_9MAGN</name>
<proteinExistence type="predicted"/>
<accession>A0A7J7MQX0</accession>
<dbReference type="Proteomes" id="UP000541444">
    <property type="component" value="Unassembled WGS sequence"/>
</dbReference>
<gene>
    <name evidence="1" type="ORF">GIB67_041661</name>
</gene>
<sequence length="83" mass="9662">MLIKIVDNFLFTDFFFASKIVTDIPFGKNTSCKSLLVLSGMFILGVYEYFTLHHTTCRVAFGDIVSQLLDIYTHVMKLYLIRW</sequence>
<evidence type="ECO:0000313" key="1">
    <source>
        <dbReference type="EMBL" id="KAF6157200.1"/>
    </source>
</evidence>
<dbReference type="AlphaFoldDB" id="A0A7J7MQX0"/>
<reference evidence="1 2" key="1">
    <citation type="journal article" date="2020" name="IScience">
        <title>Genome Sequencing of the Endangered Kingdonia uniflora (Circaeasteraceae, Ranunculales) Reveals Potential Mechanisms of Evolutionary Specialization.</title>
        <authorList>
            <person name="Sun Y."/>
            <person name="Deng T."/>
            <person name="Zhang A."/>
            <person name="Moore M.J."/>
            <person name="Landis J.B."/>
            <person name="Lin N."/>
            <person name="Zhang H."/>
            <person name="Zhang X."/>
            <person name="Huang J."/>
            <person name="Zhang X."/>
            <person name="Sun H."/>
            <person name="Wang H."/>
        </authorList>
    </citation>
    <scope>NUCLEOTIDE SEQUENCE [LARGE SCALE GENOMIC DNA]</scope>
    <source>
        <strain evidence="1">TB1705</strain>
        <tissue evidence="1">Leaf</tissue>
    </source>
</reference>
<keyword evidence="2" id="KW-1185">Reference proteome</keyword>
<organism evidence="1 2">
    <name type="scientific">Kingdonia uniflora</name>
    <dbReference type="NCBI Taxonomy" id="39325"/>
    <lineage>
        <taxon>Eukaryota</taxon>
        <taxon>Viridiplantae</taxon>
        <taxon>Streptophyta</taxon>
        <taxon>Embryophyta</taxon>
        <taxon>Tracheophyta</taxon>
        <taxon>Spermatophyta</taxon>
        <taxon>Magnoliopsida</taxon>
        <taxon>Ranunculales</taxon>
        <taxon>Circaeasteraceae</taxon>
        <taxon>Kingdonia</taxon>
    </lineage>
</organism>
<dbReference type="EMBL" id="JACGCM010001281">
    <property type="protein sequence ID" value="KAF6157200.1"/>
    <property type="molecule type" value="Genomic_DNA"/>
</dbReference>